<evidence type="ECO:0000313" key="2">
    <source>
        <dbReference type="EMBL" id="KAH3730022.1"/>
    </source>
</evidence>
<evidence type="ECO:0000256" key="1">
    <source>
        <dbReference type="SAM" id="MobiDB-lite"/>
    </source>
</evidence>
<feature type="compositionally biased region" description="Polar residues" evidence="1">
    <location>
        <begin position="1"/>
        <end position="13"/>
    </location>
</feature>
<dbReference type="EMBL" id="JAIWYP010000012">
    <property type="protein sequence ID" value="KAH3730022.1"/>
    <property type="molecule type" value="Genomic_DNA"/>
</dbReference>
<organism evidence="2 3">
    <name type="scientific">Dreissena polymorpha</name>
    <name type="common">Zebra mussel</name>
    <name type="synonym">Mytilus polymorpha</name>
    <dbReference type="NCBI Taxonomy" id="45954"/>
    <lineage>
        <taxon>Eukaryota</taxon>
        <taxon>Metazoa</taxon>
        <taxon>Spiralia</taxon>
        <taxon>Lophotrochozoa</taxon>
        <taxon>Mollusca</taxon>
        <taxon>Bivalvia</taxon>
        <taxon>Autobranchia</taxon>
        <taxon>Heteroconchia</taxon>
        <taxon>Euheterodonta</taxon>
        <taxon>Imparidentia</taxon>
        <taxon>Neoheterodontei</taxon>
        <taxon>Myida</taxon>
        <taxon>Dreissenoidea</taxon>
        <taxon>Dreissenidae</taxon>
        <taxon>Dreissena</taxon>
    </lineage>
</organism>
<dbReference type="Proteomes" id="UP000828390">
    <property type="component" value="Unassembled WGS sequence"/>
</dbReference>
<accession>A0A9D4CRR5</accession>
<evidence type="ECO:0000313" key="3">
    <source>
        <dbReference type="Proteomes" id="UP000828390"/>
    </source>
</evidence>
<comment type="caution">
    <text evidence="2">The sequence shown here is derived from an EMBL/GenBank/DDBJ whole genome shotgun (WGS) entry which is preliminary data.</text>
</comment>
<keyword evidence="3" id="KW-1185">Reference proteome</keyword>
<reference evidence="2" key="1">
    <citation type="journal article" date="2019" name="bioRxiv">
        <title>The Genome of the Zebra Mussel, Dreissena polymorpha: A Resource for Invasive Species Research.</title>
        <authorList>
            <person name="McCartney M.A."/>
            <person name="Auch B."/>
            <person name="Kono T."/>
            <person name="Mallez S."/>
            <person name="Zhang Y."/>
            <person name="Obille A."/>
            <person name="Becker A."/>
            <person name="Abrahante J.E."/>
            <person name="Garbe J."/>
            <person name="Badalamenti J.P."/>
            <person name="Herman A."/>
            <person name="Mangelson H."/>
            <person name="Liachko I."/>
            <person name="Sullivan S."/>
            <person name="Sone E.D."/>
            <person name="Koren S."/>
            <person name="Silverstein K.A.T."/>
            <person name="Beckman K.B."/>
            <person name="Gohl D.M."/>
        </authorList>
    </citation>
    <scope>NUCLEOTIDE SEQUENCE</scope>
    <source>
        <strain evidence="2">Duluth1</strain>
        <tissue evidence="2">Whole animal</tissue>
    </source>
</reference>
<proteinExistence type="predicted"/>
<reference evidence="2" key="2">
    <citation type="submission" date="2020-11" db="EMBL/GenBank/DDBJ databases">
        <authorList>
            <person name="McCartney M.A."/>
            <person name="Auch B."/>
            <person name="Kono T."/>
            <person name="Mallez S."/>
            <person name="Becker A."/>
            <person name="Gohl D.M."/>
            <person name="Silverstein K.A.T."/>
            <person name="Koren S."/>
            <person name="Bechman K.B."/>
            <person name="Herman A."/>
            <person name="Abrahante J.E."/>
            <person name="Garbe J."/>
        </authorList>
    </citation>
    <scope>NUCLEOTIDE SEQUENCE</scope>
    <source>
        <strain evidence="2">Duluth1</strain>
        <tissue evidence="2">Whole animal</tissue>
    </source>
</reference>
<protein>
    <submittedName>
        <fullName evidence="2">Uncharacterized protein</fullName>
    </submittedName>
</protein>
<gene>
    <name evidence="2" type="ORF">DPMN_056000</name>
</gene>
<dbReference type="AlphaFoldDB" id="A0A9D4CRR5"/>
<feature type="region of interest" description="Disordered" evidence="1">
    <location>
        <begin position="1"/>
        <end position="23"/>
    </location>
</feature>
<name>A0A9D4CRR5_DREPO</name>
<sequence>MERLPPNSTNQLRHMQETDRGYHTPIISRTGSVKEVLKTYGDIIADQLKGGVIEKVDQQEAVINDRPLTYVTSGEPGQPETLTPAHLWKTNNVTSCRACDIASR</sequence>